<dbReference type="EMBL" id="QGKY02001015">
    <property type="protein sequence ID" value="KAF2570216.1"/>
    <property type="molecule type" value="Genomic_DNA"/>
</dbReference>
<dbReference type="AlphaFoldDB" id="A0A3N6R1N3"/>
<gene>
    <name evidence="2" type="ORF">F2Q68_00020833</name>
    <name evidence="3" type="ORF">F2Q70_00003298</name>
</gene>
<comment type="caution">
    <text evidence="3">The sequence shown here is derived from an EMBL/GenBank/DDBJ whole genome shotgun (WGS) entry which is preliminary data.</text>
</comment>
<dbReference type="Proteomes" id="UP000712281">
    <property type="component" value="Unassembled WGS sequence"/>
</dbReference>
<protein>
    <submittedName>
        <fullName evidence="3">Uncharacterized protein</fullName>
    </submittedName>
</protein>
<evidence type="ECO:0000256" key="1">
    <source>
        <dbReference type="SAM" id="MobiDB-lite"/>
    </source>
</evidence>
<evidence type="ECO:0000313" key="2">
    <source>
        <dbReference type="EMBL" id="KAF2536676.1"/>
    </source>
</evidence>
<name>A0A3N6R1N3_BRACR</name>
<organism evidence="3">
    <name type="scientific">Brassica cretica</name>
    <name type="common">Mustard</name>
    <dbReference type="NCBI Taxonomy" id="69181"/>
    <lineage>
        <taxon>Eukaryota</taxon>
        <taxon>Viridiplantae</taxon>
        <taxon>Streptophyta</taxon>
        <taxon>Embryophyta</taxon>
        <taxon>Tracheophyta</taxon>
        <taxon>Spermatophyta</taxon>
        <taxon>Magnoliopsida</taxon>
        <taxon>eudicotyledons</taxon>
        <taxon>Gunneridae</taxon>
        <taxon>Pentapetalae</taxon>
        <taxon>rosids</taxon>
        <taxon>malvids</taxon>
        <taxon>Brassicales</taxon>
        <taxon>Brassicaceae</taxon>
        <taxon>Brassiceae</taxon>
        <taxon>Brassica</taxon>
    </lineage>
</organism>
<evidence type="ECO:0000313" key="3">
    <source>
        <dbReference type="EMBL" id="KAF2570216.1"/>
    </source>
</evidence>
<dbReference type="EMBL" id="QGKW02002228">
    <property type="protein sequence ID" value="KAF2536676.1"/>
    <property type="molecule type" value="Genomic_DNA"/>
</dbReference>
<feature type="region of interest" description="Disordered" evidence="1">
    <location>
        <begin position="28"/>
        <end position="47"/>
    </location>
</feature>
<reference evidence="3" key="1">
    <citation type="submission" date="2019-12" db="EMBL/GenBank/DDBJ databases">
        <title>Genome sequencing and annotation of Brassica cretica.</title>
        <authorList>
            <person name="Studholme D.J."/>
            <person name="Sarris P.F."/>
        </authorList>
    </citation>
    <scope>NUCLEOTIDE SEQUENCE</scope>
    <source>
        <strain evidence="2">PFS-001/15</strain>
        <strain evidence="3">PFS-102/07</strain>
        <tissue evidence="3">Leaf</tissue>
    </source>
</reference>
<accession>A0A3N6R1N3</accession>
<sequence>MYEVGSISKSLASTPASFCSDVSEVEDDHRGMSSFDSCTKQSARKPRCSVESHDDKIAKLCDVCYYLATKDLTVATILQTPIVVF</sequence>
<proteinExistence type="predicted"/>